<keyword evidence="3" id="KW-0274">FAD</keyword>
<dbReference type="GO" id="GO:0005737">
    <property type="term" value="C:cytoplasm"/>
    <property type="evidence" value="ECO:0007669"/>
    <property type="project" value="TreeGrafter"/>
</dbReference>
<comment type="similarity">
    <text evidence="1">Belongs to the FAD-dependent oxidoreductase family.</text>
</comment>
<dbReference type="EMBL" id="MU006091">
    <property type="protein sequence ID" value="KAF2841232.1"/>
    <property type="molecule type" value="Genomic_DNA"/>
</dbReference>
<dbReference type="Gene3D" id="3.50.50.60">
    <property type="entry name" value="FAD/NAD(P)-binding domain"/>
    <property type="match status" value="3"/>
</dbReference>
<dbReference type="PANTHER" id="PTHR43735:SF3">
    <property type="entry name" value="FERROPTOSIS SUPPRESSOR PROTEIN 1"/>
    <property type="match status" value="1"/>
</dbReference>
<feature type="domain" description="FAD/NAD(P)-binding" evidence="5">
    <location>
        <begin position="7"/>
        <end position="344"/>
    </location>
</feature>
<dbReference type="OrthoDB" id="202203at2759"/>
<evidence type="ECO:0000313" key="6">
    <source>
        <dbReference type="EMBL" id="KAF2841232.1"/>
    </source>
</evidence>
<evidence type="ECO:0000256" key="4">
    <source>
        <dbReference type="ARBA" id="ARBA00023002"/>
    </source>
</evidence>
<sequence length="447" mass="48219">MSQKPLNIVILGASFSGVTVANNILNRVIEKLKSFEDAPTYQVILISPSTHVYWNICAPRALVSSNLITRDTSFIPIMPTFEEYPSEQFQFIQGTATSVDTSAKEVHISLITPVTTIHTSSAARSSHNVNALSSFPSQRLKGVRKSTGSKGRNICKIPYNALVYATGSSTSSPLLSLHGPHEETISALNSFQAKLKDAGSILIVGGGPSARSPITITLLSGHDRLLPNLPAKISKKAEKKLRALGVNVLHNIRLLAAKTAPDGQKTHCHLNNAVTVTSDLHILATGAVPNTGYFRPAPRGPVPTTGDKNPVLDEKGYITTDTDLRIWGAGDRIFATGDCAAYSRGCLGDVYDAVPVLVTNLTNDLVAYINRLRYQESSLALQRELNALVDARFSPNLRGSWLVPVTRFGGVGMVSGWRVPGWVVYLGKGRGWRLGRARETVGRGVHP</sequence>
<dbReference type="PANTHER" id="PTHR43735">
    <property type="entry name" value="APOPTOSIS-INDUCING FACTOR 1"/>
    <property type="match status" value="1"/>
</dbReference>
<accession>A0A9P4SEU8</accession>
<name>A0A9P4SEU8_9PEZI</name>
<evidence type="ECO:0000313" key="7">
    <source>
        <dbReference type="Proteomes" id="UP000799429"/>
    </source>
</evidence>
<evidence type="ECO:0000256" key="1">
    <source>
        <dbReference type="ARBA" id="ARBA00006442"/>
    </source>
</evidence>
<dbReference type="SUPFAM" id="SSF51905">
    <property type="entry name" value="FAD/NAD(P)-binding domain"/>
    <property type="match status" value="1"/>
</dbReference>
<comment type="caution">
    <text evidence="6">The sequence shown here is derived from an EMBL/GenBank/DDBJ whole genome shotgun (WGS) entry which is preliminary data.</text>
</comment>
<protein>
    <recommendedName>
        <fullName evidence="5">FAD/NAD(P)-binding domain-containing protein</fullName>
    </recommendedName>
</protein>
<dbReference type="InterPro" id="IPR023753">
    <property type="entry name" value="FAD/NAD-binding_dom"/>
</dbReference>
<evidence type="ECO:0000259" key="5">
    <source>
        <dbReference type="Pfam" id="PF07992"/>
    </source>
</evidence>
<dbReference type="Proteomes" id="UP000799429">
    <property type="component" value="Unassembled WGS sequence"/>
</dbReference>
<keyword evidence="4" id="KW-0560">Oxidoreductase</keyword>
<reference evidence="6" key="1">
    <citation type="journal article" date="2020" name="Stud. Mycol.">
        <title>101 Dothideomycetes genomes: a test case for predicting lifestyles and emergence of pathogens.</title>
        <authorList>
            <person name="Haridas S."/>
            <person name="Albert R."/>
            <person name="Binder M."/>
            <person name="Bloem J."/>
            <person name="Labutti K."/>
            <person name="Salamov A."/>
            <person name="Andreopoulos B."/>
            <person name="Baker S."/>
            <person name="Barry K."/>
            <person name="Bills G."/>
            <person name="Bluhm B."/>
            <person name="Cannon C."/>
            <person name="Castanera R."/>
            <person name="Culley D."/>
            <person name="Daum C."/>
            <person name="Ezra D."/>
            <person name="Gonzalez J."/>
            <person name="Henrissat B."/>
            <person name="Kuo A."/>
            <person name="Liang C."/>
            <person name="Lipzen A."/>
            <person name="Lutzoni F."/>
            <person name="Magnuson J."/>
            <person name="Mondo S."/>
            <person name="Nolan M."/>
            <person name="Ohm R."/>
            <person name="Pangilinan J."/>
            <person name="Park H.-J."/>
            <person name="Ramirez L."/>
            <person name="Alfaro M."/>
            <person name="Sun H."/>
            <person name="Tritt A."/>
            <person name="Yoshinaga Y."/>
            <person name="Zwiers L.-H."/>
            <person name="Turgeon B."/>
            <person name="Goodwin S."/>
            <person name="Spatafora J."/>
            <person name="Crous P."/>
            <person name="Grigoriev I."/>
        </authorList>
    </citation>
    <scope>NUCLEOTIDE SEQUENCE</scope>
    <source>
        <strain evidence="6">CBS 101060</strain>
    </source>
</reference>
<dbReference type="AlphaFoldDB" id="A0A9P4SEU8"/>
<gene>
    <name evidence="6" type="ORF">M501DRAFT_1022612</name>
</gene>
<dbReference type="InterPro" id="IPR036188">
    <property type="entry name" value="FAD/NAD-bd_sf"/>
</dbReference>
<dbReference type="GO" id="GO:0050660">
    <property type="term" value="F:flavin adenine dinucleotide binding"/>
    <property type="evidence" value="ECO:0007669"/>
    <property type="project" value="TreeGrafter"/>
</dbReference>
<keyword evidence="2" id="KW-0285">Flavoprotein</keyword>
<evidence type="ECO:0000256" key="3">
    <source>
        <dbReference type="ARBA" id="ARBA00022827"/>
    </source>
</evidence>
<keyword evidence="7" id="KW-1185">Reference proteome</keyword>
<dbReference type="PRINTS" id="PR00411">
    <property type="entry name" value="PNDRDTASEI"/>
</dbReference>
<dbReference type="GO" id="GO:0004174">
    <property type="term" value="F:electron-transferring-flavoprotein dehydrogenase activity"/>
    <property type="evidence" value="ECO:0007669"/>
    <property type="project" value="TreeGrafter"/>
</dbReference>
<proteinExistence type="inferred from homology"/>
<dbReference type="Pfam" id="PF07992">
    <property type="entry name" value="Pyr_redox_2"/>
    <property type="match status" value="1"/>
</dbReference>
<organism evidence="6 7">
    <name type="scientific">Patellaria atrata CBS 101060</name>
    <dbReference type="NCBI Taxonomy" id="1346257"/>
    <lineage>
        <taxon>Eukaryota</taxon>
        <taxon>Fungi</taxon>
        <taxon>Dikarya</taxon>
        <taxon>Ascomycota</taxon>
        <taxon>Pezizomycotina</taxon>
        <taxon>Dothideomycetes</taxon>
        <taxon>Dothideomycetes incertae sedis</taxon>
        <taxon>Patellariales</taxon>
        <taxon>Patellariaceae</taxon>
        <taxon>Patellaria</taxon>
    </lineage>
</organism>
<evidence type="ECO:0000256" key="2">
    <source>
        <dbReference type="ARBA" id="ARBA00022630"/>
    </source>
</evidence>